<sequence>MYGGTKPTLVDKNKLLNIIIMTTPDTLWLTTSPELKFFNNALLRHLSRQTSIAQWEYHQKPDDPNSLTVAVTLLHDYLKTRKKPVNLIGHSIGGLLGLLYAQEHKERVKSLTLLSVGVNPGIDWHSHYYVQRKLLPCSREFILKHMVQTLFGYQNECTRQKLITMLDRDLNNSASPHSLYGHASIAPIPVSVPLLVCGCQDDVIVDPQQIQGWQNLVSNTTQQTSPTIRLWQCPQGGHFFHHFYPDTVAKEITKFWNLNYSHA</sequence>
<keyword evidence="3" id="KW-1185">Reference proteome</keyword>
<name>A0A433UXW8_9CYAN</name>
<dbReference type="InterPro" id="IPR029058">
    <property type="entry name" value="AB_hydrolase_fold"/>
</dbReference>
<dbReference type="InterPro" id="IPR050266">
    <property type="entry name" value="AB_hydrolase_sf"/>
</dbReference>
<feature type="domain" description="AB hydrolase-1" evidence="1">
    <location>
        <begin position="80"/>
        <end position="136"/>
    </location>
</feature>
<reference evidence="2" key="2">
    <citation type="journal article" date="2019" name="Genome Biol. Evol.">
        <title>Day and night: Metabolic profiles and evolutionary relationships of six axenic non-marine cyanobacteria.</title>
        <authorList>
            <person name="Will S.E."/>
            <person name="Henke P."/>
            <person name="Boedeker C."/>
            <person name="Huang S."/>
            <person name="Brinkmann H."/>
            <person name="Rohde M."/>
            <person name="Jarek M."/>
            <person name="Friedl T."/>
            <person name="Seufert S."/>
            <person name="Schumacher M."/>
            <person name="Overmann J."/>
            <person name="Neumann-Schaal M."/>
            <person name="Petersen J."/>
        </authorList>
    </citation>
    <scope>NUCLEOTIDE SEQUENCE [LARGE SCALE GENOMIC DNA]</scope>
    <source>
        <strain evidence="2">PCC 7102</strain>
    </source>
</reference>
<proteinExistence type="predicted"/>
<dbReference type="GO" id="GO:0016020">
    <property type="term" value="C:membrane"/>
    <property type="evidence" value="ECO:0007669"/>
    <property type="project" value="TreeGrafter"/>
</dbReference>
<evidence type="ECO:0000259" key="1">
    <source>
        <dbReference type="Pfam" id="PF00561"/>
    </source>
</evidence>
<dbReference type="Gene3D" id="3.40.50.1820">
    <property type="entry name" value="alpha/beta hydrolase"/>
    <property type="match status" value="1"/>
</dbReference>
<dbReference type="GO" id="GO:0047372">
    <property type="term" value="F:monoacylglycerol lipase activity"/>
    <property type="evidence" value="ECO:0007669"/>
    <property type="project" value="TreeGrafter"/>
</dbReference>
<dbReference type="PANTHER" id="PTHR43798:SF33">
    <property type="entry name" value="HYDROLASE, PUTATIVE (AFU_ORTHOLOGUE AFUA_2G14860)-RELATED"/>
    <property type="match status" value="1"/>
</dbReference>
<reference evidence="2" key="1">
    <citation type="submission" date="2018-12" db="EMBL/GenBank/DDBJ databases">
        <authorList>
            <person name="Will S."/>
            <person name="Neumann-Schaal M."/>
            <person name="Henke P."/>
        </authorList>
    </citation>
    <scope>NUCLEOTIDE SEQUENCE</scope>
    <source>
        <strain evidence="2">PCC 7102</strain>
    </source>
</reference>
<comment type="caution">
    <text evidence="2">The sequence shown here is derived from an EMBL/GenBank/DDBJ whole genome shotgun (WGS) entry which is preliminary data.</text>
</comment>
<dbReference type="Pfam" id="PF00561">
    <property type="entry name" value="Abhydrolase_1"/>
    <property type="match status" value="1"/>
</dbReference>
<protein>
    <recommendedName>
        <fullName evidence="1">AB hydrolase-1 domain-containing protein</fullName>
    </recommendedName>
</protein>
<dbReference type="AlphaFoldDB" id="A0A433UXW8"/>
<accession>A0A433UXW8</accession>
<evidence type="ECO:0000313" key="3">
    <source>
        <dbReference type="Proteomes" id="UP000271624"/>
    </source>
</evidence>
<dbReference type="SUPFAM" id="SSF53474">
    <property type="entry name" value="alpha/beta-Hydrolases"/>
    <property type="match status" value="1"/>
</dbReference>
<dbReference type="PANTHER" id="PTHR43798">
    <property type="entry name" value="MONOACYLGLYCEROL LIPASE"/>
    <property type="match status" value="1"/>
</dbReference>
<dbReference type="Proteomes" id="UP000271624">
    <property type="component" value="Unassembled WGS sequence"/>
</dbReference>
<dbReference type="EMBL" id="RSCL01000028">
    <property type="protein sequence ID" value="RUS98683.1"/>
    <property type="molecule type" value="Genomic_DNA"/>
</dbReference>
<dbReference type="GO" id="GO:0046464">
    <property type="term" value="P:acylglycerol catabolic process"/>
    <property type="evidence" value="ECO:0007669"/>
    <property type="project" value="TreeGrafter"/>
</dbReference>
<organism evidence="2 3">
    <name type="scientific">Dulcicalothrix desertica PCC 7102</name>
    <dbReference type="NCBI Taxonomy" id="232991"/>
    <lineage>
        <taxon>Bacteria</taxon>
        <taxon>Bacillati</taxon>
        <taxon>Cyanobacteriota</taxon>
        <taxon>Cyanophyceae</taxon>
        <taxon>Nostocales</taxon>
        <taxon>Calotrichaceae</taxon>
        <taxon>Dulcicalothrix</taxon>
    </lineage>
</organism>
<evidence type="ECO:0000313" key="2">
    <source>
        <dbReference type="EMBL" id="RUS98683.1"/>
    </source>
</evidence>
<gene>
    <name evidence="2" type="ORF">DSM106972_080690</name>
</gene>
<dbReference type="InterPro" id="IPR000073">
    <property type="entry name" value="AB_hydrolase_1"/>
</dbReference>